<dbReference type="AlphaFoldDB" id="A0A9Q8SQE1"/>
<name>A0A9Q8SQE1_9PEZI</name>
<evidence type="ECO:0000313" key="1">
    <source>
        <dbReference type="EMBL" id="UQC81649.1"/>
    </source>
</evidence>
<dbReference type="GeneID" id="73341141"/>
<sequence length="97" mass="10969">MPSPRATLFPNSTRFRVNANWPCFTAPPWRHGGTACAPLQRISMQGDVSPLRRQSTMTDYYAGRREDTVDPARSQQLLNMVFPIRDACPCEPNAENM</sequence>
<keyword evidence="2" id="KW-1185">Reference proteome</keyword>
<accession>A0A9Q8SQE1</accession>
<dbReference type="RefSeq" id="XP_049143274.1">
    <property type="nucleotide sequence ID" value="XM_049286131.1"/>
</dbReference>
<dbReference type="EMBL" id="CP019476">
    <property type="protein sequence ID" value="UQC81649.1"/>
    <property type="molecule type" value="Genomic_DNA"/>
</dbReference>
<dbReference type="KEGG" id="clup:CLUP02_07135"/>
<proteinExistence type="predicted"/>
<gene>
    <name evidence="1" type="ORF">CLUP02_07135</name>
</gene>
<organism evidence="1 2">
    <name type="scientific">Colletotrichum lupini</name>
    <dbReference type="NCBI Taxonomy" id="145971"/>
    <lineage>
        <taxon>Eukaryota</taxon>
        <taxon>Fungi</taxon>
        <taxon>Dikarya</taxon>
        <taxon>Ascomycota</taxon>
        <taxon>Pezizomycotina</taxon>
        <taxon>Sordariomycetes</taxon>
        <taxon>Hypocreomycetidae</taxon>
        <taxon>Glomerellales</taxon>
        <taxon>Glomerellaceae</taxon>
        <taxon>Colletotrichum</taxon>
        <taxon>Colletotrichum acutatum species complex</taxon>
    </lineage>
</organism>
<evidence type="ECO:0000313" key="2">
    <source>
        <dbReference type="Proteomes" id="UP000830671"/>
    </source>
</evidence>
<protein>
    <submittedName>
        <fullName evidence="1">Uncharacterized protein</fullName>
    </submittedName>
</protein>
<dbReference type="Proteomes" id="UP000830671">
    <property type="component" value="Chromosome 4"/>
</dbReference>
<reference evidence="1" key="1">
    <citation type="journal article" date="2021" name="Mol. Plant Microbe Interact.">
        <title>Complete Genome Sequence of the Plant-Pathogenic Fungus Colletotrichum lupini.</title>
        <authorList>
            <person name="Baroncelli R."/>
            <person name="Pensec F."/>
            <person name="Da Lio D."/>
            <person name="Boufleur T."/>
            <person name="Vicente I."/>
            <person name="Sarrocco S."/>
            <person name="Picot A."/>
            <person name="Baraldi E."/>
            <person name="Sukno S."/>
            <person name="Thon M."/>
            <person name="Le Floch G."/>
        </authorList>
    </citation>
    <scope>NUCLEOTIDE SEQUENCE</scope>
    <source>
        <strain evidence="1">IMI 504893</strain>
    </source>
</reference>